<dbReference type="PANTHER" id="PTHR30629">
    <property type="entry name" value="PROPHAGE INTEGRASE"/>
    <property type="match status" value="1"/>
</dbReference>
<dbReference type="GO" id="GO:0003677">
    <property type="term" value="F:DNA binding"/>
    <property type="evidence" value="ECO:0007669"/>
    <property type="project" value="UniProtKB-KW"/>
</dbReference>
<keyword evidence="2" id="KW-0229">DNA integration</keyword>
<dbReference type="InterPro" id="IPR025166">
    <property type="entry name" value="Integrase_DNA_bind_dom"/>
</dbReference>
<dbReference type="AlphaFoldDB" id="A0A382PTZ4"/>
<dbReference type="PANTHER" id="PTHR30629:SF2">
    <property type="entry name" value="PROPHAGE INTEGRASE INTS-RELATED"/>
    <property type="match status" value="1"/>
</dbReference>
<name>A0A382PTZ4_9ZZZZ</name>
<dbReference type="Gene3D" id="3.30.160.390">
    <property type="entry name" value="Integrase, DNA-binding domain"/>
    <property type="match status" value="1"/>
</dbReference>
<evidence type="ECO:0000313" key="5">
    <source>
        <dbReference type="EMBL" id="SVC76270.1"/>
    </source>
</evidence>
<dbReference type="PROSITE" id="PS51900">
    <property type="entry name" value="CB"/>
    <property type="match status" value="1"/>
</dbReference>
<dbReference type="Pfam" id="PF13356">
    <property type="entry name" value="Arm-DNA-bind_3"/>
    <property type="match status" value="1"/>
</dbReference>
<gene>
    <name evidence="5" type="ORF">METZ01_LOCUS329124</name>
</gene>
<organism evidence="5">
    <name type="scientific">marine metagenome</name>
    <dbReference type="NCBI Taxonomy" id="408172"/>
    <lineage>
        <taxon>unclassified sequences</taxon>
        <taxon>metagenomes</taxon>
        <taxon>ecological metagenomes</taxon>
    </lineage>
</organism>
<accession>A0A382PTZ4</accession>
<dbReference type="InterPro" id="IPR011010">
    <property type="entry name" value="DNA_brk_join_enz"/>
</dbReference>
<evidence type="ECO:0000256" key="1">
    <source>
        <dbReference type="ARBA" id="ARBA00008857"/>
    </source>
</evidence>
<dbReference type="InterPro" id="IPR038488">
    <property type="entry name" value="Integrase_DNA-bd_sf"/>
</dbReference>
<comment type="similarity">
    <text evidence="1">Belongs to the 'phage' integrase family.</text>
</comment>
<dbReference type="SUPFAM" id="SSF56349">
    <property type="entry name" value="DNA breaking-rejoining enzymes"/>
    <property type="match status" value="1"/>
</dbReference>
<protein>
    <recommendedName>
        <fullName evidence="4">Core-binding (CB) domain-containing protein</fullName>
    </recommendedName>
</protein>
<evidence type="ECO:0000256" key="2">
    <source>
        <dbReference type="ARBA" id="ARBA00022908"/>
    </source>
</evidence>
<dbReference type="GO" id="GO:0015074">
    <property type="term" value="P:DNA integration"/>
    <property type="evidence" value="ECO:0007669"/>
    <property type="project" value="UniProtKB-KW"/>
</dbReference>
<dbReference type="InterPro" id="IPR010998">
    <property type="entry name" value="Integrase_recombinase_N"/>
</dbReference>
<dbReference type="EMBL" id="UINC01109439">
    <property type="protein sequence ID" value="SVC76270.1"/>
    <property type="molecule type" value="Genomic_DNA"/>
</dbReference>
<feature type="non-terminal residue" evidence="5">
    <location>
        <position position="265"/>
    </location>
</feature>
<proteinExistence type="inferred from homology"/>
<feature type="domain" description="Core-binding (CB)" evidence="4">
    <location>
        <begin position="105"/>
        <end position="181"/>
    </location>
</feature>
<sequence length="265" mass="30546">MSSARKSLKHTISENLIQQIPHRDKTYFIRDDKLRGFGLKVLPSPSRQKNFIVEARLGGIGKSIRRTIGSIQRYSTKEARKIAEDYLQKIHNNIDPKKRTSDKVPTPDELLESHIKAKQLREKTAKDYRQSMKTTLAKFANKPVDQITAISIEKWYLKGKQKPRATDIAFSVLKTTLERAKSLNYIEENPASKASQLFKRYPVKKRGLVLHGETLTKFLSSFFHLNQAGALNETMRDWILLKLITGVRSNESKLLLWKDVDEKNK</sequence>
<evidence type="ECO:0000259" key="4">
    <source>
        <dbReference type="PROSITE" id="PS51900"/>
    </source>
</evidence>
<dbReference type="Gene3D" id="1.10.150.130">
    <property type="match status" value="1"/>
</dbReference>
<reference evidence="5" key="1">
    <citation type="submission" date="2018-05" db="EMBL/GenBank/DDBJ databases">
        <authorList>
            <person name="Lanie J.A."/>
            <person name="Ng W.-L."/>
            <person name="Kazmierczak K.M."/>
            <person name="Andrzejewski T.M."/>
            <person name="Davidsen T.M."/>
            <person name="Wayne K.J."/>
            <person name="Tettelin H."/>
            <person name="Glass J.I."/>
            <person name="Rusch D."/>
            <person name="Podicherti R."/>
            <person name="Tsui H.-C.T."/>
            <person name="Winkler M.E."/>
        </authorList>
    </citation>
    <scope>NUCLEOTIDE SEQUENCE</scope>
</reference>
<evidence type="ECO:0000256" key="3">
    <source>
        <dbReference type="ARBA" id="ARBA00023125"/>
    </source>
</evidence>
<dbReference type="InterPro" id="IPR044068">
    <property type="entry name" value="CB"/>
</dbReference>
<dbReference type="InterPro" id="IPR050808">
    <property type="entry name" value="Phage_Integrase"/>
</dbReference>
<keyword evidence="3" id="KW-0238">DNA-binding</keyword>